<evidence type="ECO:0000313" key="2">
    <source>
        <dbReference type="EMBL" id="KAK2112330.1"/>
    </source>
</evidence>
<comment type="caution">
    <text evidence="2">The sequence shown here is derived from an EMBL/GenBank/DDBJ whole genome shotgun (WGS) entry which is preliminary data.</text>
</comment>
<organism evidence="2 3">
    <name type="scientific">Saguinus oedipus</name>
    <name type="common">Cotton-top tamarin</name>
    <name type="synonym">Oedipomidas oedipus</name>
    <dbReference type="NCBI Taxonomy" id="9490"/>
    <lineage>
        <taxon>Eukaryota</taxon>
        <taxon>Metazoa</taxon>
        <taxon>Chordata</taxon>
        <taxon>Craniata</taxon>
        <taxon>Vertebrata</taxon>
        <taxon>Euteleostomi</taxon>
        <taxon>Mammalia</taxon>
        <taxon>Eutheria</taxon>
        <taxon>Euarchontoglires</taxon>
        <taxon>Primates</taxon>
        <taxon>Haplorrhini</taxon>
        <taxon>Platyrrhini</taxon>
        <taxon>Cebidae</taxon>
        <taxon>Callitrichinae</taxon>
        <taxon>Saguinus</taxon>
    </lineage>
</organism>
<feature type="compositionally biased region" description="Polar residues" evidence="1">
    <location>
        <begin position="1"/>
        <end position="24"/>
    </location>
</feature>
<feature type="compositionally biased region" description="Low complexity" evidence="1">
    <location>
        <begin position="80"/>
        <end position="90"/>
    </location>
</feature>
<evidence type="ECO:0000313" key="3">
    <source>
        <dbReference type="Proteomes" id="UP001266305"/>
    </source>
</evidence>
<feature type="compositionally biased region" description="Basic and acidic residues" evidence="1">
    <location>
        <begin position="91"/>
        <end position="106"/>
    </location>
</feature>
<evidence type="ECO:0000256" key="1">
    <source>
        <dbReference type="SAM" id="MobiDB-lite"/>
    </source>
</evidence>
<feature type="region of interest" description="Disordered" evidence="1">
    <location>
        <begin position="80"/>
        <end position="182"/>
    </location>
</feature>
<reference evidence="2 3" key="1">
    <citation type="submission" date="2023-05" db="EMBL/GenBank/DDBJ databases">
        <title>B98-5 Cell Line De Novo Hybrid Assembly: An Optical Mapping Approach.</title>
        <authorList>
            <person name="Kananen K."/>
            <person name="Auerbach J.A."/>
            <person name="Kautto E."/>
            <person name="Blachly J.S."/>
        </authorList>
    </citation>
    <scope>NUCLEOTIDE SEQUENCE [LARGE SCALE GENOMIC DNA]</scope>
    <source>
        <strain evidence="2">B95-8</strain>
        <tissue evidence="2">Cell line</tissue>
    </source>
</reference>
<sequence>MHQYPLQESSPSQEGGNPSPNSQGCPDPRSCPLSRHFRRSLIERSRLGLGLCASPGSGRYTAPTAARGLLLHPPFGNPTAGWADAAGGTAERARDPRGEKPRDAHPGRVPAAPPALRSAITANLRPGGAKSNPFPSTPPLAFRGGDGDGRAPVSRCRRLLPVPAPRPRAGGARPPPEHHPFPGLGRNLCSRSQRPSRWGLPAPFCIQHSGEGGTRRPHAPHFTPAPQTAQVGEESKWRLGARLGGSASLKASPALLAFVCAARKRHCQAPV</sequence>
<name>A0ABQ9VT30_SAGOE</name>
<proteinExistence type="predicted"/>
<protein>
    <submittedName>
        <fullName evidence="2">Uncharacterized protein</fullName>
    </submittedName>
</protein>
<gene>
    <name evidence="2" type="ORF">P7K49_012077</name>
</gene>
<dbReference type="Proteomes" id="UP001266305">
    <property type="component" value="Unassembled WGS sequence"/>
</dbReference>
<dbReference type="EMBL" id="JASSZA010000005">
    <property type="protein sequence ID" value="KAK2112330.1"/>
    <property type="molecule type" value="Genomic_DNA"/>
</dbReference>
<keyword evidence="3" id="KW-1185">Reference proteome</keyword>
<feature type="region of interest" description="Disordered" evidence="1">
    <location>
        <begin position="1"/>
        <end position="33"/>
    </location>
</feature>
<accession>A0ABQ9VT30</accession>